<reference evidence="3 4" key="1">
    <citation type="submission" date="2018-06" db="EMBL/GenBank/DDBJ databases">
        <title>Comparative genomics reveals the genomic features of Rhizophagus irregularis, R. cerebriforme, R. diaphanum and Gigaspora rosea, and their symbiotic lifestyle signature.</title>
        <authorList>
            <person name="Morin E."/>
            <person name="San Clemente H."/>
            <person name="Chen E.C.H."/>
            <person name="De La Providencia I."/>
            <person name="Hainaut M."/>
            <person name="Kuo A."/>
            <person name="Kohler A."/>
            <person name="Murat C."/>
            <person name="Tang N."/>
            <person name="Roy S."/>
            <person name="Loubradou J."/>
            <person name="Henrissat B."/>
            <person name="Grigoriev I.V."/>
            <person name="Corradi N."/>
            <person name="Roux C."/>
            <person name="Martin F.M."/>
        </authorList>
    </citation>
    <scope>NUCLEOTIDE SEQUENCE [LARGE SCALE GENOMIC DNA]</scope>
    <source>
        <strain evidence="3 4">DAOM 227022</strain>
    </source>
</reference>
<accession>A0A397SL14</accession>
<sequence length="256" mass="30452">MNSIIQAQWKFNKDQYNNFTPSRYDGISIEDENKKRNDGIQFIKDISVWLQLQHPTIATAVIYFHRFFMRSSFKDYTKYEIGAAAIFLATKTTEVFRKIDYIAVACARVIYNDKNYYNVDEFTRWIKVIIHKEKFLAVKLCFDFIIDLPHFHLIEFLEKFSFIPEKKKIIIIRISSLIFNQTYNHPICLFYTAKDITISVIYISYKYIGLNLNENSLLGPTWWEIMDCDVFVIHNCIRDIFNTYPIPPRLNKVNVS</sequence>
<dbReference type="Pfam" id="PF00134">
    <property type="entry name" value="Cyclin_N"/>
    <property type="match status" value="1"/>
</dbReference>
<gene>
    <name evidence="3" type="ORF">C1645_699598</name>
</gene>
<dbReference type="OrthoDB" id="25002at2759"/>
<dbReference type="PIRSF" id="PIRSF028758">
    <property type="entry name" value="Cyclin, C/H/G types"/>
    <property type="match status" value="1"/>
</dbReference>
<protein>
    <submittedName>
        <fullName evidence="3">Cyclin-like protein</fullName>
    </submittedName>
</protein>
<dbReference type="SUPFAM" id="SSF47954">
    <property type="entry name" value="Cyclin-like"/>
    <property type="match status" value="2"/>
</dbReference>
<dbReference type="PANTHER" id="PTHR10026">
    <property type="entry name" value="CYCLIN"/>
    <property type="match status" value="1"/>
</dbReference>
<evidence type="ECO:0000313" key="3">
    <source>
        <dbReference type="EMBL" id="RIA83274.1"/>
    </source>
</evidence>
<dbReference type="GO" id="GO:0016538">
    <property type="term" value="F:cyclin-dependent protein serine/threonine kinase regulator activity"/>
    <property type="evidence" value="ECO:0007669"/>
    <property type="project" value="InterPro"/>
</dbReference>
<organism evidence="3 4">
    <name type="scientific">Glomus cerebriforme</name>
    <dbReference type="NCBI Taxonomy" id="658196"/>
    <lineage>
        <taxon>Eukaryota</taxon>
        <taxon>Fungi</taxon>
        <taxon>Fungi incertae sedis</taxon>
        <taxon>Mucoromycota</taxon>
        <taxon>Glomeromycotina</taxon>
        <taxon>Glomeromycetes</taxon>
        <taxon>Glomerales</taxon>
        <taxon>Glomeraceae</taxon>
        <taxon>Glomus</taxon>
    </lineage>
</organism>
<dbReference type="Gene3D" id="1.10.472.10">
    <property type="entry name" value="Cyclin-like"/>
    <property type="match status" value="2"/>
</dbReference>
<name>A0A397SL14_9GLOM</name>
<keyword evidence="4" id="KW-1185">Reference proteome</keyword>
<evidence type="ECO:0000313" key="4">
    <source>
        <dbReference type="Proteomes" id="UP000265703"/>
    </source>
</evidence>
<comment type="caution">
    <text evidence="3">The sequence shown here is derived from an EMBL/GenBank/DDBJ whole genome shotgun (WGS) entry which is preliminary data.</text>
</comment>
<proteinExistence type="inferred from homology"/>
<dbReference type="Proteomes" id="UP000265703">
    <property type="component" value="Unassembled WGS sequence"/>
</dbReference>
<feature type="domain" description="Cyclin-like" evidence="2">
    <location>
        <begin position="41"/>
        <end position="131"/>
    </location>
</feature>
<dbReference type="InterPro" id="IPR006671">
    <property type="entry name" value="Cyclin_N"/>
</dbReference>
<dbReference type="GO" id="GO:0006357">
    <property type="term" value="P:regulation of transcription by RNA polymerase II"/>
    <property type="evidence" value="ECO:0007669"/>
    <property type="project" value="InterPro"/>
</dbReference>
<keyword evidence="1" id="KW-0195">Cyclin</keyword>
<evidence type="ECO:0000259" key="2">
    <source>
        <dbReference type="SMART" id="SM00385"/>
    </source>
</evidence>
<dbReference type="InterPro" id="IPR013763">
    <property type="entry name" value="Cyclin-like_dom"/>
</dbReference>
<dbReference type="AlphaFoldDB" id="A0A397SL14"/>
<dbReference type="STRING" id="658196.A0A397SL14"/>
<dbReference type="EMBL" id="QKYT01000585">
    <property type="protein sequence ID" value="RIA83274.1"/>
    <property type="molecule type" value="Genomic_DNA"/>
</dbReference>
<dbReference type="InterPro" id="IPR036915">
    <property type="entry name" value="Cyclin-like_sf"/>
</dbReference>
<evidence type="ECO:0000256" key="1">
    <source>
        <dbReference type="RuleBase" id="RU000383"/>
    </source>
</evidence>
<dbReference type="InterPro" id="IPR043198">
    <property type="entry name" value="Cyclin/Ssn8"/>
</dbReference>
<comment type="similarity">
    <text evidence="1">Belongs to the cyclin family.</text>
</comment>
<dbReference type="SMART" id="SM00385">
    <property type="entry name" value="CYCLIN"/>
    <property type="match status" value="1"/>
</dbReference>